<dbReference type="Gene3D" id="3.40.50.300">
    <property type="entry name" value="P-loop containing nucleotide triphosphate hydrolases"/>
    <property type="match status" value="1"/>
</dbReference>
<comment type="caution">
    <text evidence="7">Lacks conserved residue(s) required for the propagation of feature annotation.</text>
</comment>
<comment type="pathway">
    <text evidence="7">Metabolic intermediate biosynthesis; chorismate biosynthesis; chorismate from D-erythrose 4-phosphate and phosphoenolpyruvate: step 5/7.</text>
</comment>
<evidence type="ECO:0000256" key="6">
    <source>
        <dbReference type="ARBA" id="ARBA00023141"/>
    </source>
</evidence>
<keyword evidence="7" id="KW-0963">Cytoplasm</keyword>
<comment type="subcellular location">
    <subcellularLocation>
        <location evidence="7">Cytoplasm</location>
    </subcellularLocation>
</comment>
<dbReference type="AlphaFoldDB" id="A0A7C9JDU0"/>
<comment type="function">
    <text evidence="7">Catalyzes the specific phosphorylation of the 3-hydroxyl group of shikimic acid using ATP as a cosubstrate.</text>
</comment>
<gene>
    <name evidence="7" type="primary">aroK</name>
    <name evidence="8" type="ORF">D1639_03095</name>
</gene>
<dbReference type="GO" id="GO:0009423">
    <property type="term" value="P:chorismate biosynthetic process"/>
    <property type="evidence" value="ECO:0007669"/>
    <property type="project" value="UniProtKB-UniRule"/>
</dbReference>
<feature type="binding site" evidence="7">
    <location>
        <position position="122"/>
    </location>
    <ligand>
        <name>ATP</name>
        <dbReference type="ChEBI" id="CHEBI:30616"/>
    </ligand>
</feature>
<evidence type="ECO:0000256" key="2">
    <source>
        <dbReference type="ARBA" id="ARBA00022679"/>
    </source>
</evidence>
<organism evidence="8">
    <name type="scientific">Muribaculaceae bacterium Z82</name>
    <dbReference type="NCBI Taxonomy" id="2304548"/>
    <lineage>
        <taxon>Bacteria</taxon>
        <taxon>Pseudomonadati</taxon>
        <taxon>Bacteroidota</taxon>
        <taxon>Bacteroidia</taxon>
        <taxon>Bacteroidales</taxon>
        <taxon>Muribaculaceae</taxon>
    </lineage>
</organism>
<comment type="subunit">
    <text evidence="7">Monomer.</text>
</comment>
<evidence type="ECO:0000256" key="1">
    <source>
        <dbReference type="ARBA" id="ARBA00022605"/>
    </source>
</evidence>
<evidence type="ECO:0000256" key="7">
    <source>
        <dbReference type="HAMAP-Rule" id="MF_00109"/>
    </source>
</evidence>
<dbReference type="PANTHER" id="PTHR21087">
    <property type="entry name" value="SHIKIMATE KINASE"/>
    <property type="match status" value="1"/>
</dbReference>
<dbReference type="InterPro" id="IPR027417">
    <property type="entry name" value="P-loop_NTPase"/>
</dbReference>
<reference evidence="8" key="1">
    <citation type="submission" date="2018-08" db="EMBL/GenBank/DDBJ databases">
        <title>Murine metabolic-syndrome-specific gut microbial biobank.</title>
        <authorList>
            <person name="Liu C."/>
        </authorList>
    </citation>
    <scope>NUCLEOTIDE SEQUENCE [LARGE SCALE GENOMIC DNA]</scope>
    <source>
        <strain evidence="8">Z82</strain>
    </source>
</reference>
<dbReference type="GO" id="GO:0009073">
    <property type="term" value="P:aromatic amino acid family biosynthetic process"/>
    <property type="evidence" value="ECO:0007669"/>
    <property type="project" value="UniProtKB-KW"/>
</dbReference>
<name>A0A7C9JDU0_9BACT</name>
<comment type="caution">
    <text evidence="8">The sequence shown here is derived from an EMBL/GenBank/DDBJ whole genome shotgun (WGS) entry which is preliminary data.</text>
</comment>
<dbReference type="HAMAP" id="MF_00109">
    <property type="entry name" value="Shikimate_kinase"/>
    <property type="match status" value="1"/>
</dbReference>
<proteinExistence type="inferred from homology"/>
<keyword evidence="7" id="KW-0460">Magnesium</keyword>
<keyword evidence="5 7" id="KW-0067">ATP-binding</keyword>
<dbReference type="UniPathway" id="UPA00053">
    <property type="reaction ID" value="UER00088"/>
</dbReference>
<dbReference type="GO" id="GO:0000287">
    <property type="term" value="F:magnesium ion binding"/>
    <property type="evidence" value="ECO:0007669"/>
    <property type="project" value="UniProtKB-UniRule"/>
</dbReference>
<accession>A0A7C9JDU0</accession>
<dbReference type="SUPFAM" id="SSF52540">
    <property type="entry name" value="P-loop containing nucleoside triphosphate hydrolases"/>
    <property type="match status" value="1"/>
</dbReference>
<feature type="binding site" evidence="7">
    <location>
        <position position="84"/>
    </location>
    <ligand>
        <name>substrate</name>
    </ligand>
</feature>
<comment type="cofactor">
    <cofactor evidence="7">
        <name>Mg(2+)</name>
        <dbReference type="ChEBI" id="CHEBI:18420"/>
    </cofactor>
    <text evidence="7">Binds 1 Mg(2+) ion per subunit.</text>
</comment>
<keyword evidence="3 7" id="KW-0547">Nucleotide-binding</keyword>
<dbReference type="CDD" id="cd00464">
    <property type="entry name" value="SK"/>
    <property type="match status" value="1"/>
</dbReference>
<dbReference type="GO" id="GO:0005829">
    <property type="term" value="C:cytosol"/>
    <property type="evidence" value="ECO:0007669"/>
    <property type="project" value="TreeGrafter"/>
</dbReference>
<protein>
    <recommendedName>
        <fullName evidence="7">Shikimate kinase</fullName>
        <shortName evidence="7">SK</shortName>
        <ecNumber evidence="7">2.7.1.71</ecNumber>
    </recommendedName>
</protein>
<evidence type="ECO:0000313" key="8">
    <source>
        <dbReference type="EMBL" id="NBI34034.1"/>
    </source>
</evidence>
<evidence type="ECO:0000256" key="5">
    <source>
        <dbReference type="ARBA" id="ARBA00022840"/>
    </source>
</evidence>
<feature type="binding site" evidence="7">
    <location>
        <position position="39"/>
    </location>
    <ligand>
        <name>substrate</name>
    </ligand>
</feature>
<dbReference type="GO" id="GO:0004765">
    <property type="term" value="F:shikimate kinase activity"/>
    <property type="evidence" value="ECO:0007669"/>
    <property type="project" value="UniProtKB-UniRule"/>
</dbReference>
<comment type="catalytic activity">
    <reaction evidence="7">
        <text>shikimate + ATP = 3-phosphoshikimate + ADP + H(+)</text>
        <dbReference type="Rhea" id="RHEA:13121"/>
        <dbReference type="ChEBI" id="CHEBI:15378"/>
        <dbReference type="ChEBI" id="CHEBI:30616"/>
        <dbReference type="ChEBI" id="CHEBI:36208"/>
        <dbReference type="ChEBI" id="CHEBI:145989"/>
        <dbReference type="ChEBI" id="CHEBI:456216"/>
        <dbReference type="EC" id="2.7.1.71"/>
    </reaction>
</comment>
<keyword evidence="6 7" id="KW-0057">Aromatic amino acid biosynthesis</keyword>
<dbReference type="GO" id="GO:0005524">
    <property type="term" value="F:ATP binding"/>
    <property type="evidence" value="ECO:0007669"/>
    <property type="project" value="UniProtKB-UniRule"/>
</dbReference>
<dbReference type="InterPro" id="IPR000623">
    <property type="entry name" value="Shikimate_kinase/TSH1"/>
</dbReference>
<feature type="binding site" evidence="7">
    <location>
        <position position="141"/>
    </location>
    <ligand>
        <name>substrate</name>
    </ligand>
</feature>
<dbReference type="InterPro" id="IPR031322">
    <property type="entry name" value="Shikimate/glucono_kinase"/>
</dbReference>
<evidence type="ECO:0000256" key="4">
    <source>
        <dbReference type="ARBA" id="ARBA00022777"/>
    </source>
</evidence>
<dbReference type="EMBL" id="QWKH01000012">
    <property type="protein sequence ID" value="NBI34034.1"/>
    <property type="molecule type" value="Genomic_DNA"/>
</dbReference>
<keyword evidence="2 7" id="KW-0808">Transferase</keyword>
<sequence length="179" mass="19632">MADNVANDNIVLIGMPGAGKSTLGIVLAKIMNYNFIDADLVIQNQCDRTLQKIIDGLGPEGFIQVENQILSDLKAERSIISTGGSAVYSDEAMKHLAQIGTIVYLKISYEELVRRLSDLQERGVVLKGGIGMSLRELYDERRPLYEQYADVTVDVNDLSLTAAARKVADAIEKSRKQSA</sequence>
<keyword evidence="4 7" id="KW-0418">Kinase</keyword>
<dbReference type="PRINTS" id="PR01100">
    <property type="entry name" value="SHIKIMTKNASE"/>
</dbReference>
<dbReference type="PANTHER" id="PTHR21087:SF16">
    <property type="entry name" value="SHIKIMATE KINASE 1, CHLOROPLASTIC"/>
    <property type="match status" value="1"/>
</dbReference>
<evidence type="ECO:0000256" key="3">
    <source>
        <dbReference type="ARBA" id="ARBA00022741"/>
    </source>
</evidence>
<dbReference type="Pfam" id="PF01202">
    <property type="entry name" value="SKI"/>
    <property type="match status" value="1"/>
</dbReference>
<dbReference type="GO" id="GO:0008652">
    <property type="term" value="P:amino acid biosynthetic process"/>
    <property type="evidence" value="ECO:0007669"/>
    <property type="project" value="UniProtKB-KW"/>
</dbReference>
<feature type="binding site" evidence="7">
    <location>
        <position position="21"/>
    </location>
    <ligand>
        <name>Mg(2+)</name>
        <dbReference type="ChEBI" id="CHEBI:18420"/>
    </ligand>
</feature>
<dbReference type="EC" id="2.7.1.71" evidence="7"/>
<comment type="similarity">
    <text evidence="7">Belongs to the shikimate kinase family.</text>
</comment>
<keyword evidence="1 7" id="KW-0028">Amino-acid biosynthesis</keyword>
<keyword evidence="7" id="KW-0479">Metal-binding</keyword>
<feature type="binding site" evidence="7">
    <location>
        <begin position="17"/>
        <end position="22"/>
    </location>
    <ligand>
        <name>ATP</name>
        <dbReference type="ChEBI" id="CHEBI:30616"/>
    </ligand>
</feature>